<dbReference type="InterPro" id="IPR009061">
    <property type="entry name" value="DNA-bd_dom_put_sf"/>
</dbReference>
<accession>A0A8J7W8M5</accession>
<dbReference type="EMBL" id="JWHL01000013">
    <property type="protein sequence ID" value="MBR1369503.1"/>
    <property type="molecule type" value="Genomic_DNA"/>
</dbReference>
<keyword evidence="4" id="KW-1185">Reference proteome</keyword>
<comment type="caution">
    <text evidence="3">The sequence shown here is derived from an EMBL/GenBank/DDBJ whole genome shotgun (WGS) entry which is preliminary data.</text>
</comment>
<dbReference type="SUPFAM" id="SSF46955">
    <property type="entry name" value="Putative DNA-binding domain"/>
    <property type="match status" value="1"/>
</dbReference>
<proteinExistence type="predicted"/>
<dbReference type="RefSeq" id="WP_211531210.1">
    <property type="nucleotide sequence ID" value="NZ_JWHL01000013.1"/>
</dbReference>
<organism evidence="3 4">
    <name type="scientific">Methanocalculus chunghsingensis</name>
    <dbReference type="NCBI Taxonomy" id="156457"/>
    <lineage>
        <taxon>Archaea</taxon>
        <taxon>Methanobacteriati</taxon>
        <taxon>Methanobacteriota</taxon>
        <taxon>Stenosarchaea group</taxon>
        <taxon>Methanomicrobia</taxon>
        <taxon>Methanomicrobiales</taxon>
        <taxon>Methanocalculaceae</taxon>
        <taxon>Methanocalculus</taxon>
    </lineage>
</organism>
<dbReference type="Pfam" id="PF13411">
    <property type="entry name" value="MerR_1"/>
    <property type="match status" value="1"/>
</dbReference>
<reference evidence="3" key="1">
    <citation type="submission" date="2014-12" db="EMBL/GenBank/DDBJ databases">
        <authorList>
            <person name="Huang H.-H."/>
            <person name="Chen S.-C."/>
            <person name="Lai M.-C."/>
        </authorList>
    </citation>
    <scope>NUCLEOTIDE SEQUENCE</scope>
    <source>
        <strain evidence="3">K1F9705b</strain>
    </source>
</reference>
<sequence length="191" mass="21732">MKEEKIRIAEMAALLSLPEDLIRQYADEYDEYLAYTTIGKVRLYDQSAVRKFRVIADLSAQGLSRAPIISVLKGGRSLGDIAASMDESSEKSVSSPPPSPSPELGDEALISLRRTSDAVTRIDQKIGVVRDGMTADTERIIREISLLREEVESQRRDLRTLWSQIRELEEDLRERELRKSWLERLAGRLSR</sequence>
<dbReference type="InterPro" id="IPR000551">
    <property type="entry name" value="MerR-type_HTH_dom"/>
</dbReference>
<feature type="region of interest" description="Disordered" evidence="1">
    <location>
        <begin position="83"/>
        <end position="105"/>
    </location>
</feature>
<gene>
    <name evidence="3" type="ORF">RJ53_08365</name>
</gene>
<dbReference type="GO" id="GO:0003677">
    <property type="term" value="F:DNA binding"/>
    <property type="evidence" value="ECO:0007669"/>
    <property type="project" value="InterPro"/>
</dbReference>
<feature type="domain" description="HTH merR-type" evidence="2">
    <location>
        <begin position="7"/>
        <end position="72"/>
    </location>
</feature>
<evidence type="ECO:0000259" key="2">
    <source>
        <dbReference type="Pfam" id="PF13411"/>
    </source>
</evidence>
<evidence type="ECO:0000313" key="3">
    <source>
        <dbReference type="EMBL" id="MBR1369503.1"/>
    </source>
</evidence>
<evidence type="ECO:0000313" key="4">
    <source>
        <dbReference type="Proteomes" id="UP000730161"/>
    </source>
</evidence>
<name>A0A8J7W8M5_9EURY</name>
<evidence type="ECO:0000256" key="1">
    <source>
        <dbReference type="SAM" id="MobiDB-lite"/>
    </source>
</evidence>
<dbReference type="Gene3D" id="1.10.1660.10">
    <property type="match status" value="1"/>
</dbReference>
<dbReference type="Proteomes" id="UP000730161">
    <property type="component" value="Unassembled WGS sequence"/>
</dbReference>
<dbReference type="GO" id="GO:0006355">
    <property type="term" value="P:regulation of DNA-templated transcription"/>
    <property type="evidence" value="ECO:0007669"/>
    <property type="project" value="InterPro"/>
</dbReference>
<protein>
    <recommendedName>
        <fullName evidence="2">HTH merR-type domain-containing protein</fullName>
    </recommendedName>
</protein>
<dbReference type="AlphaFoldDB" id="A0A8J7W8M5"/>
<dbReference type="OrthoDB" id="115238at2157"/>